<evidence type="ECO:0000256" key="4">
    <source>
        <dbReference type="ARBA" id="ARBA00023125"/>
    </source>
</evidence>
<keyword evidence="5" id="KW-0804">Transcription</keyword>
<feature type="compositionally biased region" description="Low complexity" evidence="6">
    <location>
        <begin position="19"/>
        <end position="39"/>
    </location>
</feature>
<dbReference type="SUPFAM" id="SSF88659">
    <property type="entry name" value="Sigma3 and sigma4 domains of RNA polymerase sigma factors"/>
    <property type="match status" value="1"/>
</dbReference>
<evidence type="ECO:0000259" key="7">
    <source>
        <dbReference type="Pfam" id="PF04542"/>
    </source>
</evidence>
<evidence type="ECO:0000256" key="1">
    <source>
        <dbReference type="ARBA" id="ARBA00007788"/>
    </source>
</evidence>
<keyword evidence="3" id="KW-0731">Sigma factor</keyword>
<protein>
    <recommendedName>
        <fullName evidence="7">RNA polymerase sigma-70 region 2 domain-containing protein</fullName>
    </recommendedName>
</protein>
<dbReference type="SUPFAM" id="SSF88946">
    <property type="entry name" value="Sigma2 domain of RNA polymerase sigma factors"/>
    <property type="match status" value="1"/>
</dbReference>
<evidence type="ECO:0000313" key="8">
    <source>
        <dbReference type="EMBL" id="GMI23459.1"/>
    </source>
</evidence>
<dbReference type="Proteomes" id="UP001165060">
    <property type="component" value="Unassembled WGS sequence"/>
</dbReference>
<accession>A0ABQ6MCW1</accession>
<dbReference type="PANTHER" id="PTHR30603">
    <property type="entry name" value="RNA POLYMERASE SIGMA FACTOR RPO"/>
    <property type="match status" value="1"/>
</dbReference>
<sequence>MSPPAPPPPSPSPPPASPAPSATSSPSQAHLSFSEEASLSSSIQSGQSLIGLRSSLQASLSRAPSNKEWAAAADLSKRELRRAVHGYAVAKQVLADRNLGLVHKAVRARIGGRRCRPGLYEELVQEGVLGLMRATELYDPSKGHRFSTYAYAWIKGVLSNSKANQIITVPTRERSLYNKIRAAREELGQAKLSATALAIGEQAGVSVGEVERCQMGMKAASCVSLDGAMVHSNLGDAAGGDTRTLTSTLSDPEHDNMSDLLGLQTDLVRALADNLTPSQREFVNLRYGLLDGRIRSISKCAEIMKLTRSKVSTMDKKCLKTLREAGTRGKLEEYLVLV</sequence>
<dbReference type="InterPro" id="IPR000943">
    <property type="entry name" value="RNA_pol_sigma70"/>
</dbReference>
<dbReference type="InterPro" id="IPR014284">
    <property type="entry name" value="RNA_pol_sigma-70_dom"/>
</dbReference>
<organism evidence="8 9">
    <name type="scientific">Tetraparma gracilis</name>
    <dbReference type="NCBI Taxonomy" id="2962635"/>
    <lineage>
        <taxon>Eukaryota</taxon>
        <taxon>Sar</taxon>
        <taxon>Stramenopiles</taxon>
        <taxon>Ochrophyta</taxon>
        <taxon>Bolidophyceae</taxon>
        <taxon>Parmales</taxon>
        <taxon>Triparmaceae</taxon>
        <taxon>Tetraparma</taxon>
    </lineage>
</organism>
<dbReference type="Pfam" id="PF04542">
    <property type="entry name" value="Sigma70_r2"/>
    <property type="match status" value="1"/>
</dbReference>
<feature type="compositionally biased region" description="Pro residues" evidence="6">
    <location>
        <begin position="1"/>
        <end position="18"/>
    </location>
</feature>
<proteinExistence type="inferred from homology"/>
<dbReference type="PANTHER" id="PTHR30603:SF47">
    <property type="entry name" value="RNA POLYMERASE SIGMA FACTOR SIGD, CHLOROPLASTIC"/>
    <property type="match status" value="1"/>
</dbReference>
<reference evidence="8 9" key="1">
    <citation type="journal article" date="2023" name="Commun. Biol.">
        <title>Genome analysis of Parmales, the sister group of diatoms, reveals the evolutionary specialization of diatoms from phago-mixotrophs to photoautotrophs.</title>
        <authorList>
            <person name="Ban H."/>
            <person name="Sato S."/>
            <person name="Yoshikawa S."/>
            <person name="Yamada K."/>
            <person name="Nakamura Y."/>
            <person name="Ichinomiya M."/>
            <person name="Sato N."/>
            <person name="Blanc-Mathieu R."/>
            <person name="Endo H."/>
            <person name="Kuwata A."/>
            <person name="Ogata H."/>
        </authorList>
    </citation>
    <scope>NUCLEOTIDE SEQUENCE [LARGE SCALE GENOMIC DNA]</scope>
</reference>
<dbReference type="PRINTS" id="PR00046">
    <property type="entry name" value="SIGMA70FCT"/>
</dbReference>
<dbReference type="InterPro" id="IPR050239">
    <property type="entry name" value="Sigma-70_RNA_pol_init_factors"/>
</dbReference>
<dbReference type="InterPro" id="IPR007627">
    <property type="entry name" value="RNA_pol_sigma70_r2"/>
</dbReference>
<comment type="caution">
    <text evidence="8">The sequence shown here is derived from an EMBL/GenBank/DDBJ whole genome shotgun (WGS) entry which is preliminary data.</text>
</comment>
<feature type="region of interest" description="Disordered" evidence="6">
    <location>
        <begin position="1"/>
        <end position="39"/>
    </location>
</feature>
<keyword evidence="9" id="KW-1185">Reference proteome</keyword>
<evidence type="ECO:0000256" key="6">
    <source>
        <dbReference type="SAM" id="MobiDB-lite"/>
    </source>
</evidence>
<evidence type="ECO:0000256" key="2">
    <source>
        <dbReference type="ARBA" id="ARBA00023015"/>
    </source>
</evidence>
<evidence type="ECO:0000313" key="9">
    <source>
        <dbReference type="Proteomes" id="UP001165060"/>
    </source>
</evidence>
<dbReference type="EMBL" id="BRYB01001333">
    <property type="protein sequence ID" value="GMI23459.1"/>
    <property type="molecule type" value="Genomic_DNA"/>
</dbReference>
<name>A0ABQ6MCW1_9STRA</name>
<keyword evidence="4" id="KW-0238">DNA-binding</keyword>
<dbReference type="InterPro" id="IPR013324">
    <property type="entry name" value="RNA_pol_sigma_r3/r4-like"/>
</dbReference>
<evidence type="ECO:0000256" key="3">
    <source>
        <dbReference type="ARBA" id="ARBA00023082"/>
    </source>
</evidence>
<feature type="domain" description="RNA polymerase sigma-70 region 2" evidence="7">
    <location>
        <begin position="95"/>
        <end position="160"/>
    </location>
</feature>
<comment type="similarity">
    <text evidence="1">Belongs to the sigma-70 factor family.</text>
</comment>
<dbReference type="NCBIfam" id="TIGR02937">
    <property type="entry name" value="sigma70-ECF"/>
    <property type="match status" value="1"/>
</dbReference>
<keyword evidence="2" id="KW-0805">Transcription regulation</keyword>
<evidence type="ECO:0000256" key="5">
    <source>
        <dbReference type="ARBA" id="ARBA00023163"/>
    </source>
</evidence>
<dbReference type="Gene3D" id="1.20.120.1810">
    <property type="match status" value="1"/>
</dbReference>
<dbReference type="Gene3D" id="1.20.140.160">
    <property type="match status" value="1"/>
</dbReference>
<gene>
    <name evidence="8" type="ORF">TeGR_g13801</name>
</gene>
<dbReference type="InterPro" id="IPR013325">
    <property type="entry name" value="RNA_pol_sigma_r2"/>
</dbReference>